<feature type="active site" evidence="5">
    <location>
        <position position="141"/>
    </location>
</feature>
<protein>
    <recommendedName>
        <fullName evidence="7">Pseudouridine synthase</fullName>
        <ecNumber evidence="7">5.4.99.-</ecNumber>
    </recommendedName>
</protein>
<evidence type="ECO:0000256" key="5">
    <source>
        <dbReference type="PIRSR" id="PIRSR606225-1"/>
    </source>
</evidence>
<dbReference type="Pfam" id="PF01479">
    <property type="entry name" value="S4"/>
    <property type="match status" value="1"/>
</dbReference>
<comment type="catalytic activity">
    <reaction evidence="1 7">
        <text>a uridine in RNA = a pseudouridine in RNA</text>
        <dbReference type="Rhea" id="RHEA:48348"/>
        <dbReference type="Rhea" id="RHEA-COMP:12068"/>
        <dbReference type="Rhea" id="RHEA-COMP:12069"/>
        <dbReference type="ChEBI" id="CHEBI:65314"/>
        <dbReference type="ChEBI" id="CHEBI:65315"/>
    </reaction>
</comment>
<dbReference type="PROSITE" id="PS50889">
    <property type="entry name" value="S4"/>
    <property type="match status" value="1"/>
</dbReference>
<dbReference type="InterPro" id="IPR006224">
    <property type="entry name" value="PsdUridine_synth_RluA-like_CS"/>
</dbReference>
<sequence>MEKTEVYKVKAEQQGSRLDQVLSQAFPEISRSFLQKRIREGGVLVDGDVCDSKKYKVEEGQEITLAIPEPEELEVAAEPIPLDLVYEDGDMLVVNKPRGMVVHPAAGNDRGTLVNAVLYHCGGSLSSINGVIRPGIVHRIDKDTSGLLMIAKNDRAHNFLAEQLAEHRITRVYEAIVYNNFPDEEGTVDAPIGRDPKNRLKQAVTEKNSKRAVTHYRVLERFGTFTRIEARLETGRTHQIRVHMAYIHHPLLGDPVYGPSKNPFGLKGQMLHARVLGFRHPATGEYMEFEAEPPEDFQKVLERLRNKRL</sequence>
<dbReference type="CDD" id="cd02869">
    <property type="entry name" value="PseudoU_synth_RluA_like"/>
    <property type="match status" value="1"/>
</dbReference>
<dbReference type="GO" id="GO:0003723">
    <property type="term" value="F:RNA binding"/>
    <property type="evidence" value="ECO:0007669"/>
    <property type="project" value="UniProtKB-KW"/>
</dbReference>
<dbReference type="SUPFAM" id="SSF55120">
    <property type="entry name" value="Pseudouridine synthase"/>
    <property type="match status" value="1"/>
</dbReference>
<evidence type="ECO:0000256" key="4">
    <source>
        <dbReference type="ARBA" id="ARBA00023235"/>
    </source>
</evidence>
<comment type="caution">
    <text evidence="9">The sequence shown here is derived from an EMBL/GenBank/DDBJ whole genome shotgun (WGS) entry which is preliminary data.</text>
</comment>
<dbReference type="InterPro" id="IPR006145">
    <property type="entry name" value="PsdUridine_synth_RsuA/RluA"/>
</dbReference>
<dbReference type="EC" id="5.4.99.-" evidence="7"/>
<evidence type="ECO:0000313" key="9">
    <source>
        <dbReference type="EMBL" id="MBC6679470.1"/>
    </source>
</evidence>
<evidence type="ECO:0000256" key="6">
    <source>
        <dbReference type="PROSITE-ProRule" id="PRU00182"/>
    </source>
</evidence>
<evidence type="ECO:0000256" key="3">
    <source>
        <dbReference type="ARBA" id="ARBA00022884"/>
    </source>
</evidence>
<reference evidence="9" key="1">
    <citation type="submission" date="2020-08" db="EMBL/GenBank/DDBJ databases">
        <title>Genome public.</title>
        <authorList>
            <person name="Liu C."/>
            <person name="Sun Q."/>
        </authorList>
    </citation>
    <scope>NUCLEOTIDE SEQUENCE</scope>
    <source>
        <strain evidence="9">BX12</strain>
    </source>
</reference>
<dbReference type="SUPFAM" id="SSF55174">
    <property type="entry name" value="Alpha-L RNA-binding motif"/>
    <property type="match status" value="1"/>
</dbReference>
<gene>
    <name evidence="9" type="ORF">H9L42_06480</name>
</gene>
<comment type="similarity">
    <text evidence="2 7">Belongs to the pseudouridine synthase RluA family.</text>
</comment>
<evidence type="ECO:0000256" key="1">
    <source>
        <dbReference type="ARBA" id="ARBA00000073"/>
    </source>
</evidence>
<dbReference type="InterPro" id="IPR002942">
    <property type="entry name" value="S4_RNA-bd"/>
</dbReference>
<keyword evidence="10" id="KW-1185">Reference proteome</keyword>
<comment type="function">
    <text evidence="7">Responsible for synthesis of pseudouridine from uracil.</text>
</comment>
<evidence type="ECO:0000256" key="2">
    <source>
        <dbReference type="ARBA" id="ARBA00010876"/>
    </source>
</evidence>
<evidence type="ECO:0000256" key="7">
    <source>
        <dbReference type="RuleBase" id="RU362028"/>
    </source>
</evidence>
<dbReference type="InterPro" id="IPR050188">
    <property type="entry name" value="RluA_PseudoU_synthase"/>
</dbReference>
<dbReference type="SMART" id="SM00363">
    <property type="entry name" value="S4"/>
    <property type="match status" value="1"/>
</dbReference>
<dbReference type="Gene3D" id="3.10.290.10">
    <property type="entry name" value="RNA-binding S4 domain"/>
    <property type="match status" value="1"/>
</dbReference>
<accession>A0A923NKA9</accession>
<feature type="domain" description="RNA-binding S4" evidence="8">
    <location>
        <begin position="16"/>
        <end position="81"/>
    </location>
</feature>
<dbReference type="InterPro" id="IPR006225">
    <property type="entry name" value="PsdUridine_synth_RluC/D"/>
</dbReference>
<keyword evidence="4 7" id="KW-0413">Isomerase</keyword>
<dbReference type="NCBIfam" id="TIGR00005">
    <property type="entry name" value="rluA_subfam"/>
    <property type="match status" value="1"/>
</dbReference>
<dbReference type="PROSITE" id="PS01129">
    <property type="entry name" value="PSI_RLU"/>
    <property type="match status" value="1"/>
</dbReference>
<dbReference type="RefSeq" id="WP_187302571.1">
    <property type="nucleotide sequence ID" value="NZ_JACRYT010000004.1"/>
</dbReference>
<dbReference type="Pfam" id="PF00849">
    <property type="entry name" value="PseudoU_synth_2"/>
    <property type="match status" value="1"/>
</dbReference>
<dbReference type="InterPro" id="IPR020103">
    <property type="entry name" value="PsdUridine_synth_cat_dom_sf"/>
</dbReference>
<dbReference type="EMBL" id="JACRYT010000004">
    <property type="protein sequence ID" value="MBC6679470.1"/>
    <property type="molecule type" value="Genomic_DNA"/>
</dbReference>
<dbReference type="GO" id="GO:0120159">
    <property type="term" value="F:rRNA pseudouridine synthase activity"/>
    <property type="evidence" value="ECO:0007669"/>
    <property type="project" value="UniProtKB-ARBA"/>
</dbReference>
<dbReference type="PANTHER" id="PTHR21600">
    <property type="entry name" value="MITOCHONDRIAL RNA PSEUDOURIDINE SYNTHASE"/>
    <property type="match status" value="1"/>
</dbReference>
<proteinExistence type="inferred from homology"/>
<dbReference type="InterPro" id="IPR036986">
    <property type="entry name" value="S4_RNA-bd_sf"/>
</dbReference>
<keyword evidence="3 6" id="KW-0694">RNA-binding</keyword>
<dbReference type="GO" id="GO:0000455">
    <property type="term" value="P:enzyme-directed rRNA pseudouridine synthesis"/>
    <property type="evidence" value="ECO:0007669"/>
    <property type="project" value="TreeGrafter"/>
</dbReference>
<evidence type="ECO:0000259" key="8">
    <source>
        <dbReference type="SMART" id="SM00363"/>
    </source>
</evidence>
<dbReference type="CDD" id="cd00165">
    <property type="entry name" value="S4"/>
    <property type="match status" value="1"/>
</dbReference>
<name>A0A923NKA9_9FIRM</name>
<dbReference type="FunFam" id="3.30.2350.10:FF:000006">
    <property type="entry name" value="Pseudouridine synthase"/>
    <property type="match status" value="1"/>
</dbReference>
<dbReference type="Gene3D" id="3.30.2350.10">
    <property type="entry name" value="Pseudouridine synthase"/>
    <property type="match status" value="1"/>
</dbReference>
<dbReference type="PANTHER" id="PTHR21600:SF44">
    <property type="entry name" value="RIBOSOMAL LARGE SUBUNIT PSEUDOURIDINE SYNTHASE D"/>
    <property type="match status" value="1"/>
</dbReference>
<organism evidence="9 10">
    <name type="scientific">Zhenpiania hominis</name>
    <dbReference type="NCBI Taxonomy" id="2763644"/>
    <lineage>
        <taxon>Bacteria</taxon>
        <taxon>Bacillati</taxon>
        <taxon>Bacillota</taxon>
        <taxon>Clostridia</taxon>
        <taxon>Peptostreptococcales</taxon>
        <taxon>Anaerovoracaceae</taxon>
        <taxon>Zhenpiania</taxon>
    </lineage>
</organism>
<dbReference type="AlphaFoldDB" id="A0A923NKA9"/>
<dbReference type="Proteomes" id="UP000602647">
    <property type="component" value="Unassembled WGS sequence"/>
</dbReference>
<evidence type="ECO:0000313" key="10">
    <source>
        <dbReference type="Proteomes" id="UP000602647"/>
    </source>
</evidence>